<protein>
    <recommendedName>
        <fullName evidence="2">SAM domain-containing protein</fullName>
    </recommendedName>
</protein>
<proteinExistence type="predicted"/>
<reference evidence="3" key="1">
    <citation type="submission" date="2023-08" db="EMBL/GenBank/DDBJ databases">
        <authorList>
            <person name="Chen Y."/>
            <person name="Shah S."/>
            <person name="Dougan E. K."/>
            <person name="Thang M."/>
            <person name="Chan C."/>
        </authorList>
    </citation>
    <scope>NUCLEOTIDE SEQUENCE</scope>
</reference>
<dbReference type="InterPro" id="IPR001660">
    <property type="entry name" value="SAM"/>
</dbReference>
<comment type="caution">
    <text evidence="3">The sequence shown here is derived from an EMBL/GenBank/DDBJ whole genome shotgun (WGS) entry which is preliminary data.</text>
</comment>
<dbReference type="Gene3D" id="1.10.150.50">
    <property type="entry name" value="Transcription Factor, Ets-1"/>
    <property type="match status" value="1"/>
</dbReference>
<dbReference type="Pfam" id="PF00536">
    <property type="entry name" value="SAM_1"/>
    <property type="match status" value="1"/>
</dbReference>
<feature type="compositionally biased region" description="Acidic residues" evidence="1">
    <location>
        <begin position="270"/>
        <end position="283"/>
    </location>
</feature>
<dbReference type="InterPro" id="IPR013761">
    <property type="entry name" value="SAM/pointed_sf"/>
</dbReference>
<dbReference type="Proteomes" id="UP001178507">
    <property type="component" value="Unassembled WGS sequence"/>
</dbReference>
<feature type="compositionally biased region" description="Acidic residues" evidence="1">
    <location>
        <begin position="254"/>
        <end position="264"/>
    </location>
</feature>
<sequence length="367" mass="40081">MAAPAMFDISTDEGCPEVQTWLSDLGLGRYFGLLQAEGFDDFRIIRNATEEDVAELVALCAMPRLHERQFRRALTDLGEDNKKAEPKAVSDTKAQKAGALSRCALEEESFVAPGTPKSPKLARTASICSEPPMPVTGSTWQVIGGRCAGGVLVRTGQDLKSPEAQLRLGFRAKVRELDLVGTRLHFELVDGFGPATGWVSIKFSGKDLLFRCGEPEVSGNERSVYDPESCCRDIALSFTVILQAEAEDLPELMAQEEEEEEEAEVLSVDEGAEEVEEEEEPDAADLYSSSSVSAQFSLLPARGAPKSLPRLSKESLKKDFELRPGGYSMMNRSSAPKLNSMAPMAMQPPTLRQTPVVMATPQPTRMF</sequence>
<keyword evidence="4" id="KW-1185">Reference proteome</keyword>
<evidence type="ECO:0000259" key="2">
    <source>
        <dbReference type="Pfam" id="PF00536"/>
    </source>
</evidence>
<dbReference type="EMBL" id="CAUJNA010003222">
    <property type="protein sequence ID" value="CAJ1396219.1"/>
    <property type="molecule type" value="Genomic_DNA"/>
</dbReference>
<name>A0AA36J0F8_9DINO</name>
<evidence type="ECO:0000313" key="3">
    <source>
        <dbReference type="EMBL" id="CAJ1396219.1"/>
    </source>
</evidence>
<dbReference type="AlphaFoldDB" id="A0AA36J0F8"/>
<organism evidence="3 4">
    <name type="scientific">Effrenium voratum</name>
    <dbReference type="NCBI Taxonomy" id="2562239"/>
    <lineage>
        <taxon>Eukaryota</taxon>
        <taxon>Sar</taxon>
        <taxon>Alveolata</taxon>
        <taxon>Dinophyceae</taxon>
        <taxon>Suessiales</taxon>
        <taxon>Symbiodiniaceae</taxon>
        <taxon>Effrenium</taxon>
    </lineage>
</organism>
<accession>A0AA36J0F8</accession>
<dbReference type="SUPFAM" id="SSF47769">
    <property type="entry name" value="SAM/Pointed domain"/>
    <property type="match status" value="1"/>
</dbReference>
<evidence type="ECO:0000313" key="4">
    <source>
        <dbReference type="Proteomes" id="UP001178507"/>
    </source>
</evidence>
<evidence type="ECO:0000256" key="1">
    <source>
        <dbReference type="SAM" id="MobiDB-lite"/>
    </source>
</evidence>
<feature type="domain" description="SAM" evidence="2">
    <location>
        <begin position="15"/>
        <end position="56"/>
    </location>
</feature>
<feature type="region of interest" description="Disordered" evidence="1">
    <location>
        <begin position="254"/>
        <end position="288"/>
    </location>
</feature>
<gene>
    <name evidence="3" type="ORF">EVOR1521_LOCUS20490</name>
</gene>